<sequence length="320" mass="34855">MRRTMTLLLMLGCVFLAGCLAENARETLVMEPPQPQIEQEIAHEFVEMLPGIRVDLEHGVIEFDAVVAVDCHDPETPTVYLEVICCTPDTREHEALVVTTVPPSFVHAALLAVGGSPGRPGAWRQEGKAIIAVPPTGDRVRVTFLTTEADGSTRAHDPAEWIIQKGTGRTLREVLPETGWVFAGSRLREFRGREVYDADGTGQLIGLHTFGSEMIGWQQIESPEAGIDEPQWLANAARVPRIGRPIVVRLEVVRVSKTRALETLVFLGRADVAGWMSRGARSLFTRDPSSDDVVGFEDFGGKVSGTELVGLVKAAGGVER</sequence>
<organism evidence="1">
    <name type="scientific">hydrothermal vent metagenome</name>
    <dbReference type="NCBI Taxonomy" id="652676"/>
    <lineage>
        <taxon>unclassified sequences</taxon>
        <taxon>metagenomes</taxon>
        <taxon>ecological metagenomes</taxon>
    </lineage>
</organism>
<dbReference type="NCBIfam" id="NF040466">
    <property type="entry name" value="ydjY_domain"/>
    <property type="match status" value="1"/>
</dbReference>
<dbReference type="AlphaFoldDB" id="A0A3B1DIY1"/>
<accession>A0A3B1DIY1</accession>
<protein>
    <submittedName>
        <fullName evidence="1">Uncharacterized protein</fullName>
    </submittedName>
</protein>
<reference evidence="1" key="1">
    <citation type="submission" date="2018-06" db="EMBL/GenBank/DDBJ databases">
        <authorList>
            <person name="Zhirakovskaya E."/>
        </authorList>
    </citation>
    <scope>NUCLEOTIDE SEQUENCE</scope>
</reference>
<proteinExistence type="predicted"/>
<gene>
    <name evidence="1" type="ORF">MNBD_PLANCTO03-863</name>
</gene>
<dbReference type="InterPro" id="IPR047750">
    <property type="entry name" value="YdjY-like"/>
</dbReference>
<dbReference type="EMBL" id="UOGK01000166">
    <property type="protein sequence ID" value="VAX38881.1"/>
    <property type="molecule type" value="Genomic_DNA"/>
</dbReference>
<evidence type="ECO:0000313" key="1">
    <source>
        <dbReference type="EMBL" id="VAX38881.1"/>
    </source>
</evidence>
<name>A0A3B1DIY1_9ZZZZ</name>
<dbReference type="PROSITE" id="PS51257">
    <property type="entry name" value="PROKAR_LIPOPROTEIN"/>
    <property type="match status" value="1"/>
</dbReference>